<dbReference type="EMBL" id="JAHRIQ010097685">
    <property type="protein sequence ID" value="MEQ2253408.1"/>
    <property type="molecule type" value="Genomic_DNA"/>
</dbReference>
<gene>
    <name evidence="2" type="ORF">ILYODFUR_031786</name>
</gene>
<keyword evidence="3" id="KW-1185">Reference proteome</keyword>
<dbReference type="Proteomes" id="UP001482620">
    <property type="component" value="Unassembled WGS sequence"/>
</dbReference>
<evidence type="ECO:0000256" key="1">
    <source>
        <dbReference type="SAM" id="MobiDB-lite"/>
    </source>
</evidence>
<comment type="caution">
    <text evidence="2">The sequence shown here is derived from an EMBL/GenBank/DDBJ whole genome shotgun (WGS) entry which is preliminary data.</text>
</comment>
<proteinExistence type="predicted"/>
<evidence type="ECO:0000313" key="3">
    <source>
        <dbReference type="Proteomes" id="UP001482620"/>
    </source>
</evidence>
<sequence length="90" mass="10140">MANSSKDVTLKPPPRRSLFKDQDNVSHKRSSVQQESKSGPINIHPSVRKYLTPAKRQRLPALHTRATIVRGLMNEVTLMVGQVRSRPGQQ</sequence>
<evidence type="ECO:0000313" key="2">
    <source>
        <dbReference type="EMBL" id="MEQ2253408.1"/>
    </source>
</evidence>
<organism evidence="2 3">
    <name type="scientific">Ilyodon furcidens</name>
    <name type="common">goldbreast splitfin</name>
    <dbReference type="NCBI Taxonomy" id="33524"/>
    <lineage>
        <taxon>Eukaryota</taxon>
        <taxon>Metazoa</taxon>
        <taxon>Chordata</taxon>
        <taxon>Craniata</taxon>
        <taxon>Vertebrata</taxon>
        <taxon>Euteleostomi</taxon>
        <taxon>Actinopterygii</taxon>
        <taxon>Neopterygii</taxon>
        <taxon>Teleostei</taxon>
        <taxon>Neoteleostei</taxon>
        <taxon>Acanthomorphata</taxon>
        <taxon>Ovalentaria</taxon>
        <taxon>Atherinomorphae</taxon>
        <taxon>Cyprinodontiformes</taxon>
        <taxon>Goodeidae</taxon>
        <taxon>Ilyodon</taxon>
    </lineage>
</organism>
<feature type="region of interest" description="Disordered" evidence="1">
    <location>
        <begin position="1"/>
        <end position="45"/>
    </location>
</feature>
<protein>
    <submittedName>
        <fullName evidence="2">Uncharacterized protein</fullName>
    </submittedName>
</protein>
<name>A0ABV0VAP5_9TELE</name>
<accession>A0ABV0VAP5</accession>
<reference evidence="2 3" key="1">
    <citation type="submission" date="2021-06" db="EMBL/GenBank/DDBJ databases">
        <authorList>
            <person name="Palmer J.M."/>
        </authorList>
    </citation>
    <scope>NUCLEOTIDE SEQUENCE [LARGE SCALE GENOMIC DNA]</scope>
    <source>
        <strain evidence="3">if_2019</strain>
        <tissue evidence="2">Muscle</tissue>
    </source>
</reference>